<feature type="non-terminal residue" evidence="1">
    <location>
        <position position="160"/>
    </location>
</feature>
<protein>
    <submittedName>
        <fullName evidence="1">Uncharacterized protein</fullName>
    </submittedName>
</protein>
<accession>A0A0A0M5L5</accession>
<feature type="non-terminal residue" evidence="1">
    <location>
        <position position="1"/>
    </location>
</feature>
<dbReference type="Proteomes" id="UP000030003">
    <property type="component" value="Unassembled WGS sequence"/>
</dbReference>
<dbReference type="EMBL" id="AVBH01000407">
    <property type="protein sequence ID" value="KGO97479.1"/>
    <property type="molecule type" value="Genomic_DNA"/>
</dbReference>
<evidence type="ECO:0000313" key="1">
    <source>
        <dbReference type="EMBL" id="KGO97479.1"/>
    </source>
</evidence>
<keyword evidence="2" id="KW-1185">Reference proteome</keyword>
<comment type="caution">
    <text evidence="1">The sequence shown here is derived from an EMBL/GenBank/DDBJ whole genome shotgun (WGS) entry which is preliminary data.</text>
</comment>
<dbReference type="eggNOG" id="COG3071">
    <property type="taxonomic scope" value="Bacteria"/>
</dbReference>
<dbReference type="RefSeq" id="WP_036140148.1">
    <property type="nucleotide sequence ID" value="NZ_AVBH01000407.1"/>
</dbReference>
<organism evidence="1 2">
    <name type="scientific">Lysobacter defluvii IMMIB APB-9 = DSM 18482</name>
    <dbReference type="NCBI Taxonomy" id="1385515"/>
    <lineage>
        <taxon>Bacteria</taxon>
        <taxon>Pseudomonadati</taxon>
        <taxon>Pseudomonadota</taxon>
        <taxon>Gammaproteobacteria</taxon>
        <taxon>Lysobacterales</taxon>
        <taxon>Lysobacteraceae</taxon>
        <taxon>Novilysobacter</taxon>
    </lineage>
</organism>
<proteinExistence type="predicted"/>
<dbReference type="AlphaFoldDB" id="A0A0A0M5L5"/>
<name>A0A0A0M5L5_9GAMM</name>
<reference evidence="1 2" key="1">
    <citation type="submission" date="2013-08" db="EMBL/GenBank/DDBJ databases">
        <title>Genomic analysis of Lysobacter defluvii.</title>
        <authorList>
            <person name="Wang Q."/>
            <person name="Wang G."/>
        </authorList>
    </citation>
    <scope>NUCLEOTIDE SEQUENCE [LARGE SCALE GENOMIC DNA]</scope>
    <source>
        <strain evidence="1 2">IMMIB APB-9</strain>
    </source>
</reference>
<evidence type="ECO:0000313" key="2">
    <source>
        <dbReference type="Proteomes" id="UP000030003"/>
    </source>
</evidence>
<gene>
    <name evidence="1" type="ORF">N791_11550</name>
</gene>
<dbReference type="STRING" id="1385515.GCA_000423325_01517"/>
<sequence length="160" mass="17734">HGLALRVRALEAAGRADEAYGMLGALRSQHALPPAELDRLQARWAEQALLQATDANSLADRWEAMPESARRDPAIVAAYARRAADLRWEDAATGSIERALDSGWDESLVDLYGRLPVGRLDERQERTSQWSRAHPDSPALLLARARLARAQGQWAHADEH</sequence>